<evidence type="ECO:0000313" key="4">
    <source>
        <dbReference type="Proteomes" id="UP000252139"/>
    </source>
</evidence>
<evidence type="ECO:0000256" key="1">
    <source>
        <dbReference type="SAM" id="MobiDB-lite"/>
    </source>
</evidence>
<dbReference type="Proteomes" id="UP000252139">
    <property type="component" value="Unassembled WGS sequence"/>
</dbReference>
<dbReference type="EMBL" id="PJQL01000023">
    <property type="protein sequence ID" value="RCI01143.1"/>
    <property type="molecule type" value="Genomic_DNA"/>
</dbReference>
<accession>A0A367KFY7</accession>
<dbReference type="AlphaFoldDB" id="A0A367KFY7"/>
<feature type="compositionally biased region" description="Polar residues" evidence="1">
    <location>
        <begin position="210"/>
        <end position="229"/>
    </location>
</feature>
<feature type="region of interest" description="Disordered" evidence="1">
    <location>
        <begin position="95"/>
        <end position="124"/>
    </location>
</feature>
<dbReference type="OrthoDB" id="2252158at2759"/>
<keyword evidence="4" id="KW-1185">Reference proteome</keyword>
<proteinExistence type="predicted"/>
<keyword evidence="2" id="KW-0812">Transmembrane</keyword>
<protein>
    <submittedName>
        <fullName evidence="3">Uncharacterized protein</fullName>
    </submittedName>
</protein>
<gene>
    <name evidence="3" type="ORF">CU097_010865</name>
</gene>
<comment type="caution">
    <text evidence="3">The sequence shown here is derived from an EMBL/GenBank/DDBJ whole genome shotgun (WGS) entry which is preliminary data.</text>
</comment>
<keyword evidence="2" id="KW-1133">Transmembrane helix</keyword>
<feature type="transmembrane region" description="Helical" evidence="2">
    <location>
        <begin position="20"/>
        <end position="42"/>
    </location>
</feature>
<reference evidence="3 4" key="1">
    <citation type="journal article" date="2018" name="G3 (Bethesda)">
        <title>Phylogenetic and Phylogenomic Definition of Rhizopus Species.</title>
        <authorList>
            <person name="Gryganskyi A.P."/>
            <person name="Golan J."/>
            <person name="Dolatabadi S."/>
            <person name="Mondo S."/>
            <person name="Robb S."/>
            <person name="Idnurm A."/>
            <person name="Muszewska A."/>
            <person name="Steczkiewicz K."/>
            <person name="Masonjones S."/>
            <person name="Liao H.L."/>
            <person name="Gajdeczka M.T."/>
            <person name="Anike F."/>
            <person name="Vuek A."/>
            <person name="Anishchenko I.M."/>
            <person name="Voigt K."/>
            <person name="de Hoog G.S."/>
            <person name="Smith M.E."/>
            <person name="Heitman J."/>
            <person name="Vilgalys R."/>
            <person name="Stajich J.E."/>
        </authorList>
    </citation>
    <scope>NUCLEOTIDE SEQUENCE [LARGE SCALE GENOMIC DNA]</scope>
    <source>
        <strain evidence="3 4">CBS 357.93</strain>
    </source>
</reference>
<feature type="region of interest" description="Disordered" evidence="1">
    <location>
        <begin position="183"/>
        <end position="235"/>
    </location>
</feature>
<organism evidence="3 4">
    <name type="scientific">Rhizopus azygosporus</name>
    <name type="common">Rhizopus microsporus var. azygosporus</name>
    <dbReference type="NCBI Taxonomy" id="86630"/>
    <lineage>
        <taxon>Eukaryota</taxon>
        <taxon>Fungi</taxon>
        <taxon>Fungi incertae sedis</taxon>
        <taxon>Mucoromycota</taxon>
        <taxon>Mucoromycotina</taxon>
        <taxon>Mucoromycetes</taxon>
        <taxon>Mucorales</taxon>
        <taxon>Mucorineae</taxon>
        <taxon>Rhizopodaceae</taxon>
        <taxon>Rhizopus</taxon>
    </lineage>
</organism>
<evidence type="ECO:0000256" key="2">
    <source>
        <dbReference type="SAM" id="Phobius"/>
    </source>
</evidence>
<keyword evidence="2" id="KW-0472">Membrane</keyword>
<evidence type="ECO:0000313" key="3">
    <source>
        <dbReference type="EMBL" id="RCI01143.1"/>
    </source>
</evidence>
<name>A0A367KFY7_RHIAZ</name>
<sequence length="235" mass="27200">MIKLSTVNLNNSVCKLLLQLFILTSVTYFYQLILLHVLLNVLSYSYDYYFHSSSLTTVSKAPTTNTSTIPKVDTLVYESVAKQWNDISLRQRRSSSSTIPTSSSCTSLVLSPSSSTTSLGSHWSTDSKRSRVAELIHLFETGSHPEQRRHSIDTCYHFHSRCYIQQRRFEYIPTLKEWEKREDKRPPIQLVSSQSTPVKRLVKKRETKINDTYSQRKVTSTRDLSWTPTQRHRSS</sequence>